<evidence type="ECO:0000313" key="3">
    <source>
        <dbReference type="Proteomes" id="UP000477156"/>
    </source>
</evidence>
<feature type="domain" description="HD" evidence="1">
    <location>
        <begin position="20"/>
        <end position="129"/>
    </location>
</feature>
<dbReference type="InterPro" id="IPR003607">
    <property type="entry name" value="HD/PDEase_dom"/>
</dbReference>
<dbReference type="PROSITE" id="PS51831">
    <property type="entry name" value="HD"/>
    <property type="match status" value="1"/>
</dbReference>
<evidence type="ECO:0000259" key="1">
    <source>
        <dbReference type="PROSITE" id="PS51831"/>
    </source>
</evidence>
<dbReference type="RefSeq" id="WP_161276601.1">
    <property type="nucleotide sequence ID" value="NZ_WWUZ01000056.1"/>
</dbReference>
<protein>
    <submittedName>
        <fullName evidence="2">HD domain-containing protein</fullName>
    </submittedName>
</protein>
<dbReference type="AlphaFoldDB" id="A0A6L8XYJ0"/>
<dbReference type="SUPFAM" id="SSF109604">
    <property type="entry name" value="HD-domain/PDEase-like"/>
    <property type="match status" value="1"/>
</dbReference>
<proteinExistence type="predicted"/>
<reference evidence="2 3" key="1">
    <citation type="journal article" date="2019" name="Nat. Med.">
        <title>A library of human gut bacterial isolates paired with longitudinal multiomics data enables mechanistic microbiome research.</title>
        <authorList>
            <person name="Poyet M."/>
            <person name="Groussin M."/>
            <person name="Gibbons S.M."/>
            <person name="Avila-Pacheco J."/>
            <person name="Jiang X."/>
            <person name="Kearney S.M."/>
            <person name="Perrotta A.R."/>
            <person name="Berdy B."/>
            <person name="Zhao S."/>
            <person name="Lieberman T.D."/>
            <person name="Swanson P.K."/>
            <person name="Smith M."/>
            <person name="Roesemann S."/>
            <person name="Alexander J.E."/>
            <person name="Rich S.A."/>
            <person name="Livny J."/>
            <person name="Vlamakis H."/>
            <person name="Clish C."/>
            <person name="Bullock K."/>
            <person name="Deik A."/>
            <person name="Scott J."/>
            <person name="Pierce K.A."/>
            <person name="Xavier R.J."/>
            <person name="Alm E.J."/>
        </authorList>
    </citation>
    <scope>NUCLEOTIDE SEQUENCE [LARGE SCALE GENOMIC DNA]</scope>
    <source>
        <strain evidence="2 3">BIOML-A12</strain>
    </source>
</reference>
<dbReference type="InterPro" id="IPR006674">
    <property type="entry name" value="HD_domain"/>
</dbReference>
<organism evidence="2 3">
    <name type="scientific">Blautia wexlerae</name>
    <dbReference type="NCBI Taxonomy" id="418240"/>
    <lineage>
        <taxon>Bacteria</taxon>
        <taxon>Bacillati</taxon>
        <taxon>Bacillota</taxon>
        <taxon>Clostridia</taxon>
        <taxon>Lachnospirales</taxon>
        <taxon>Lachnospiraceae</taxon>
        <taxon>Blautia</taxon>
    </lineage>
</organism>
<dbReference type="Proteomes" id="UP000477156">
    <property type="component" value="Unassembled WGS sequence"/>
</dbReference>
<accession>A0A6L8XYJ0</accession>
<dbReference type="Gene3D" id="1.10.3210.10">
    <property type="entry name" value="Hypothetical protein af1432"/>
    <property type="match status" value="1"/>
</dbReference>
<sequence length="170" mass="19379">MTVAEVIKKMVEYSKGDLHDINHFMKVYAYAKTIAEGENLSPEQQKLVEVTAVVHDIACPLCRVKYGNANGKHQEEESAALIEEFFADSDLPKEFVDRVSYIVSHHHTITGIDGIDYQIMIEADYLVNADESNFSGNNVRNMLEKVFKTETGKFLLQSMYQKRLNAKEEK</sequence>
<dbReference type="EMBL" id="WWVF01000054">
    <property type="protein sequence ID" value="MZS90872.1"/>
    <property type="molecule type" value="Genomic_DNA"/>
</dbReference>
<comment type="caution">
    <text evidence="2">The sequence shown here is derived from an EMBL/GenBank/DDBJ whole genome shotgun (WGS) entry which is preliminary data.</text>
</comment>
<name>A0A6L8XYJ0_9FIRM</name>
<dbReference type="CDD" id="cd00077">
    <property type="entry name" value="HDc"/>
    <property type="match status" value="1"/>
</dbReference>
<evidence type="ECO:0000313" key="2">
    <source>
        <dbReference type="EMBL" id="MZS90872.1"/>
    </source>
</evidence>
<dbReference type="Pfam" id="PF01966">
    <property type="entry name" value="HD"/>
    <property type="match status" value="1"/>
</dbReference>
<gene>
    <name evidence="2" type="ORF">GT712_17915</name>
</gene>